<evidence type="ECO:0000313" key="3">
    <source>
        <dbReference type="EnsemblPlants" id="Pp3c16_3300V3.3"/>
    </source>
</evidence>
<dbReference type="PANTHER" id="PTHR15048">
    <property type="entry name" value="STARCH-BINDING DOMAIN-CONTAINING PROTEIN 1"/>
    <property type="match status" value="1"/>
</dbReference>
<dbReference type="Proteomes" id="UP000006727">
    <property type="component" value="Chromosome 16"/>
</dbReference>
<dbReference type="Pfam" id="PF00686">
    <property type="entry name" value="CBM_20"/>
    <property type="match status" value="1"/>
</dbReference>
<dbReference type="InterPro" id="IPR013783">
    <property type="entry name" value="Ig-like_fold"/>
</dbReference>
<dbReference type="PROSITE" id="PS51166">
    <property type="entry name" value="CBM20"/>
    <property type="match status" value="1"/>
</dbReference>
<dbReference type="CDD" id="cd05467">
    <property type="entry name" value="CBM20"/>
    <property type="match status" value="1"/>
</dbReference>
<dbReference type="GeneID" id="112293695"/>
<dbReference type="RefSeq" id="XP_024399179.1">
    <property type="nucleotide sequence ID" value="XM_024543411.2"/>
</dbReference>
<dbReference type="EnsemblPlants" id="Pp3c16_3300V3.3">
    <property type="protein sequence ID" value="Pp3c16_3300V3.3"/>
    <property type="gene ID" value="Pp3c16_3300"/>
</dbReference>
<reference evidence="3" key="3">
    <citation type="submission" date="2020-12" db="UniProtKB">
        <authorList>
            <consortium name="EnsemblPlants"/>
        </authorList>
    </citation>
    <scope>IDENTIFICATION</scope>
</reference>
<dbReference type="FunFam" id="2.60.40.10:FF:000552">
    <property type="entry name" value="Related to glucoamylase"/>
    <property type="match status" value="1"/>
</dbReference>
<dbReference type="AlphaFoldDB" id="A0A7I4F6X5"/>
<dbReference type="EMBL" id="ABEU02000016">
    <property type="status" value="NOT_ANNOTATED_CDS"/>
    <property type="molecule type" value="Genomic_DNA"/>
</dbReference>
<proteinExistence type="predicted"/>
<dbReference type="PANTHER" id="PTHR15048:SF0">
    <property type="entry name" value="STARCH-BINDING DOMAIN-CONTAINING PROTEIN 1"/>
    <property type="match status" value="1"/>
</dbReference>
<dbReference type="SMART" id="SM01065">
    <property type="entry name" value="CBM_2"/>
    <property type="match status" value="1"/>
</dbReference>
<gene>
    <name evidence="3" type="primary">LOC112293695</name>
</gene>
<feature type="domain" description="CBM20" evidence="2">
    <location>
        <begin position="108"/>
        <end position="211"/>
    </location>
</feature>
<name>A0A7I4F6X5_PHYPA</name>
<dbReference type="OrthoDB" id="550577at2759"/>
<dbReference type="GO" id="GO:2001070">
    <property type="term" value="F:starch binding"/>
    <property type="evidence" value="ECO:0007669"/>
    <property type="project" value="InterPro"/>
</dbReference>
<protein>
    <recommendedName>
        <fullName evidence="2">CBM20 domain-containing protein</fullName>
    </recommendedName>
</protein>
<dbReference type="FunCoup" id="A0A7I4F6X5">
    <property type="interactions" value="158"/>
</dbReference>
<dbReference type="InterPro" id="IPR013784">
    <property type="entry name" value="Carb-bd-like_fold"/>
</dbReference>
<evidence type="ECO:0000259" key="2">
    <source>
        <dbReference type="PROSITE" id="PS51166"/>
    </source>
</evidence>
<dbReference type="SUPFAM" id="SSF49452">
    <property type="entry name" value="Starch-binding domain-like"/>
    <property type="match status" value="1"/>
</dbReference>
<evidence type="ECO:0000313" key="4">
    <source>
        <dbReference type="Proteomes" id="UP000006727"/>
    </source>
</evidence>
<dbReference type="Gene3D" id="2.60.40.10">
    <property type="entry name" value="Immunoglobulins"/>
    <property type="match status" value="1"/>
</dbReference>
<dbReference type="InterPro" id="IPR002044">
    <property type="entry name" value="CBM20"/>
</dbReference>
<dbReference type="KEGG" id="ppp:112293695"/>
<dbReference type="InParanoid" id="A0A7I4F6X5"/>
<reference evidence="3 4" key="1">
    <citation type="journal article" date="2008" name="Science">
        <title>The Physcomitrella genome reveals evolutionary insights into the conquest of land by plants.</title>
        <authorList>
            <person name="Rensing S."/>
            <person name="Lang D."/>
            <person name="Zimmer A."/>
            <person name="Terry A."/>
            <person name="Salamov A."/>
            <person name="Shapiro H."/>
            <person name="Nishiyama T."/>
            <person name="Perroud P.-F."/>
            <person name="Lindquist E."/>
            <person name="Kamisugi Y."/>
            <person name="Tanahashi T."/>
            <person name="Sakakibara K."/>
            <person name="Fujita T."/>
            <person name="Oishi K."/>
            <person name="Shin-I T."/>
            <person name="Kuroki Y."/>
            <person name="Toyoda A."/>
            <person name="Suzuki Y."/>
            <person name="Hashimoto A."/>
            <person name="Yamaguchi K."/>
            <person name="Sugano A."/>
            <person name="Kohara Y."/>
            <person name="Fujiyama A."/>
            <person name="Anterola A."/>
            <person name="Aoki S."/>
            <person name="Ashton N."/>
            <person name="Barbazuk W.B."/>
            <person name="Barker E."/>
            <person name="Bennetzen J."/>
            <person name="Bezanilla M."/>
            <person name="Blankenship R."/>
            <person name="Cho S.H."/>
            <person name="Dutcher S."/>
            <person name="Estelle M."/>
            <person name="Fawcett J.A."/>
            <person name="Gundlach H."/>
            <person name="Hanada K."/>
            <person name="Heyl A."/>
            <person name="Hicks K.A."/>
            <person name="Hugh J."/>
            <person name="Lohr M."/>
            <person name="Mayer K."/>
            <person name="Melkozernov A."/>
            <person name="Murata T."/>
            <person name="Nelson D."/>
            <person name="Pils B."/>
            <person name="Prigge M."/>
            <person name="Reiss B."/>
            <person name="Renner T."/>
            <person name="Rombauts S."/>
            <person name="Rushton P."/>
            <person name="Sanderfoot A."/>
            <person name="Schween G."/>
            <person name="Shiu S.-H."/>
            <person name="Stueber K."/>
            <person name="Theodoulou F.L."/>
            <person name="Tu H."/>
            <person name="Van de Peer Y."/>
            <person name="Verrier P.J."/>
            <person name="Waters E."/>
            <person name="Wood A."/>
            <person name="Yang L."/>
            <person name="Cove D."/>
            <person name="Cuming A."/>
            <person name="Hasebe M."/>
            <person name="Lucas S."/>
            <person name="Mishler D.B."/>
            <person name="Reski R."/>
            <person name="Grigoriev I."/>
            <person name="Quatrano R.S."/>
            <person name="Boore J.L."/>
        </authorList>
    </citation>
    <scope>NUCLEOTIDE SEQUENCE [LARGE SCALE GENOMIC DNA]</scope>
    <source>
        <strain evidence="3 4">cv. Gransden 2004</strain>
    </source>
</reference>
<feature type="compositionally biased region" description="Polar residues" evidence="1">
    <location>
        <begin position="219"/>
        <end position="237"/>
    </location>
</feature>
<organism evidence="3 4">
    <name type="scientific">Physcomitrium patens</name>
    <name type="common">Spreading-leaved earth moss</name>
    <name type="synonym">Physcomitrella patens</name>
    <dbReference type="NCBI Taxonomy" id="3218"/>
    <lineage>
        <taxon>Eukaryota</taxon>
        <taxon>Viridiplantae</taxon>
        <taxon>Streptophyta</taxon>
        <taxon>Embryophyta</taxon>
        <taxon>Bryophyta</taxon>
        <taxon>Bryophytina</taxon>
        <taxon>Bryopsida</taxon>
        <taxon>Funariidae</taxon>
        <taxon>Funariales</taxon>
        <taxon>Funariaceae</taxon>
        <taxon>Physcomitrium</taxon>
    </lineage>
</organism>
<keyword evidence="4" id="KW-1185">Reference proteome</keyword>
<accession>A0A7I4F6X5</accession>
<feature type="region of interest" description="Disordered" evidence="1">
    <location>
        <begin position="323"/>
        <end position="342"/>
    </location>
</feature>
<feature type="region of interest" description="Disordered" evidence="1">
    <location>
        <begin position="218"/>
        <end position="254"/>
    </location>
</feature>
<dbReference type="GO" id="GO:0016020">
    <property type="term" value="C:membrane"/>
    <property type="evidence" value="ECO:0000318"/>
    <property type="project" value="GO_Central"/>
</dbReference>
<sequence>MMAMAAIAGTQWAGSWAQQRGDAVDAERILSGKSIFQTLRVAWSVQDQALRQRCSLLRVTGLSGSCGRPGRKCFRVTAQSEVDDVAMETALRAEDSLQAEQPASGASDSEGTMVKVRFELQRECQFGQQYKVVGDDSQFGDWNPSAAIPLNWTEGHVWTAEVSVPEGKNIEYKYILISGEEGEVEWQPGSNHVLETVTGAPSLVLSPPWEGITQFAEPTESTSDQLQEVQSSNQPEVQSAAPDTGDWESTREEANASVEKVADAVAFAAAGAVEAGVKAASVLEGNLDSVAEDRTRTAVEVPVVNVALASVVDAALVTTTATPAEEPTTTNGAAATADTATEKEHIKAEEQIRKDEEQLSRVDQPSIDNLQLRAEEEQNAPKRLNPFQKDMEWLSKTLFAYTASYQKWLCSMFVTSRVSGMTTVLWHMQVQKLRRVRGETTQNKFKNKTKQNKH</sequence>
<evidence type="ECO:0000256" key="1">
    <source>
        <dbReference type="SAM" id="MobiDB-lite"/>
    </source>
</evidence>
<feature type="compositionally biased region" description="Low complexity" evidence="1">
    <location>
        <begin position="323"/>
        <end position="339"/>
    </location>
</feature>
<dbReference type="Gramene" id="Pp3c16_3300V3.3">
    <property type="protein sequence ID" value="Pp3c16_3300V3.3"/>
    <property type="gene ID" value="Pp3c16_3300"/>
</dbReference>
<reference evidence="3 4" key="2">
    <citation type="journal article" date="2018" name="Plant J.">
        <title>The Physcomitrella patens chromosome-scale assembly reveals moss genome structure and evolution.</title>
        <authorList>
            <person name="Lang D."/>
            <person name="Ullrich K.K."/>
            <person name="Murat F."/>
            <person name="Fuchs J."/>
            <person name="Jenkins J."/>
            <person name="Haas F.B."/>
            <person name="Piednoel M."/>
            <person name="Gundlach H."/>
            <person name="Van Bel M."/>
            <person name="Meyberg R."/>
            <person name="Vives C."/>
            <person name="Morata J."/>
            <person name="Symeonidi A."/>
            <person name="Hiss M."/>
            <person name="Muchero W."/>
            <person name="Kamisugi Y."/>
            <person name="Saleh O."/>
            <person name="Blanc G."/>
            <person name="Decker E.L."/>
            <person name="van Gessel N."/>
            <person name="Grimwood J."/>
            <person name="Hayes R.D."/>
            <person name="Graham S.W."/>
            <person name="Gunter L.E."/>
            <person name="McDaniel S.F."/>
            <person name="Hoernstein S.N.W."/>
            <person name="Larsson A."/>
            <person name="Li F.W."/>
            <person name="Perroud P.F."/>
            <person name="Phillips J."/>
            <person name="Ranjan P."/>
            <person name="Rokshar D.S."/>
            <person name="Rothfels C.J."/>
            <person name="Schneider L."/>
            <person name="Shu S."/>
            <person name="Stevenson D.W."/>
            <person name="Thummler F."/>
            <person name="Tillich M."/>
            <person name="Villarreal Aguilar J.C."/>
            <person name="Widiez T."/>
            <person name="Wong G.K."/>
            <person name="Wymore A."/>
            <person name="Zhang Y."/>
            <person name="Zimmer A.D."/>
            <person name="Quatrano R.S."/>
            <person name="Mayer K.F.X."/>
            <person name="Goodstein D."/>
            <person name="Casacuberta J.M."/>
            <person name="Vandepoele K."/>
            <person name="Reski R."/>
            <person name="Cuming A.C."/>
            <person name="Tuskan G.A."/>
            <person name="Maumus F."/>
            <person name="Salse J."/>
            <person name="Schmutz J."/>
            <person name="Rensing S.A."/>
        </authorList>
    </citation>
    <scope>NUCLEOTIDE SEQUENCE [LARGE SCALE GENOMIC DNA]</scope>
    <source>
        <strain evidence="3 4">cv. Gransden 2004</strain>
    </source>
</reference>